<evidence type="ECO:0000256" key="4">
    <source>
        <dbReference type="ARBA" id="ARBA00023014"/>
    </source>
</evidence>
<reference evidence="6 7" key="1">
    <citation type="submission" date="2020-08" db="EMBL/GenBank/DDBJ databases">
        <title>Bridging the membrane lipid divide: bacteria of the FCB group superphylum have the potential to synthesize archaeal ether lipids.</title>
        <authorList>
            <person name="Villanueva L."/>
            <person name="Von Meijenfeldt F.A.B."/>
            <person name="Westbye A.B."/>
            <person name="Yadav S."/>
            <person name="Hopmans E.C."/>
            <person name="Dutilh B.E."/>
            <person name="Sinninghe Damste J.S."/>
        </authorList>
    </citation>
    <scope>NUCLEOTIDE SEQUENCE [LARGE SCALE GENOMIC DNA]</scope>
    <source>
        <strain evidence="6">NIOZ-UU82</strain>
    </source>
</reference>
<feature type="domain" description="4Fe-4S ferredoxin-type" evidence="5">
    <location>
        <begin position="381"/>
        <end position="410"/>
    </location>
</feature>
<dbReference type="PANTHER" id="PTHR43034:SF2">
    <property type="entry name" value="ION-TRANSLOCATING OXIDOREDUCTASE COMPLEX SUBUNIT C"/>
    <property type="match status" value="1"/>
</dbReference>
<evidence type="ECO:0000256" key="3">
    <source>
        <dbReference type="ARBA" id="ARBA00023004"/>
    </source>
</evidence>
<dbReference type="GO" id="GO:0016020">
    <property type="term" value="C:membrane"/>
    <property type="evidence" value="ECO:0007669"/>
    <property type="project" value="InterPro"/>
</dbReference>
<keyword evidence="2" id="KW-0479">Metal-binding</keyword>
<dbReference type="PROSITE" id="PS00198">
    <property type="entry name" value="4FE4S_FER_1"/>
    <property type="match status" value="1"/>
</dbReference>
<dbReference type="PROSITE" id="PS51379">
    <property type="entry name" value="4FE4S_FER_2"/>
    <property type="match status" value="2"/>
</dbReference>
<comment type="caution">
    <text evidence="6">The sequence shown here is derived from an EMBL/GenBank/DDBJ whole genome shotgun (WGS) entry which is preliminary data.</text>
</comment>
<evidence type="ECO:0000313" key="7">
    <source>
        <dbReference type="Proteomes" id="UP000603545"/>
    </source>
</evidence>
<name>A0A8J6N4K3_9BACT</name>
<dbReference type="InterPro" id="IPR017900">
    <property type="entry name" value="4Fe4S_Fe_S_CS"/>
</dbReference>
<organism evidence="6 7">
    <name type="scientific">Candidatus Desulfaltia bathyphila</name>
    <dbReference type="NCBI Taxonomy" id="2841697"/>
    <lineage>
        <taxon>Bacteria</taxon>
        <taxon>Pseudomonadati</taxon>
        <taxon>Thermodesulfobacteriota</taxon>
        <taxon>Desulfobacteria</taxon>
        <taxon>Desulfobacterales</taxon>
        <taxon>Desulfobacterales incertae sedis</taxon>
        <taxon>Candidatus Desulfaltia</taxon>
    </lineage>
</organism>
<dbReference type="Proteomes" id="UP000603545">
    <property type="component" value="Unassembled WGS sequence"/>
</dbReference>
<protein>
    <submittedName>
        <fullName evidence="6">4Fe-4S dicluster domain-containing protein</fullName>
    </submittedName>
</protein>
<evidence type="ECO:0000259" key="5">
    <source>
        <dbReference type="PROSITE" id="PS51379"/>
    </source>
</evidence>
<dbReference type="SUPFAM" id="SSF46548">
    <property type="entry name" value="alpha-helical ferredoxin"/>
    <property type="match status" value="1"/>
</dbReference>
<keyword evidence="1" id="KW-0004">4Fe-4S</keyword>
<dbReference type="GO" id="GO:0009055">
    <property type="term" value="F:electron transfer activity"/>
    <property type="evidence" value="ECO:0007669"/>
    <property type="project" value="InterPro"/>
</dbReference>
<dbReference type="EMBL" id="JACNLL010000038">
    <property type="protein sequence ID" value="MBC8199193.1"/>
    <property type="molecule type" value="Genomic_DNA"/>
</dbReference>
<proteinExistence type="predicted"/>
<dbReference type="GO" id="GO:0046872">
    <property type="term" value="F:metal ion binding"/>
    <property type="evidence" value="ECO:0007669"/>
    <property type="project" value="UniProtKB-KW"/>
</dbReference>
<sequence>MIKRSFIGLSKPRLKYRSLEDTPSLKQIPTSKEVTLLSNCPFDKKKLLFKKKVAVKTGQKLLLYKESDEYVVSSVTGKVSSISSYTGDFGRSYTAIAIEVADDEEIDDEFKSAAGGSKDATLETVKNYLAFAPGNPPVKLLSDKDKPINTIVVCCADSDLLTTTNQYIIKSDIDAIKNGISILKTITGVNDIIMIASQSQMHEVSATGEKVNQVNDTYPSALPHLIMKDILGKVVPAGKSPEDIGVCFISAEAVASIGNAFNSGLIPATKIFTLVKKDGSKSLVSARIGTPASDIFKAFNITLNENDRIIFGGPMTGLSVYSEDHPVQPDTGAIIVQDKDDIPVISDYPCTNCGGCIRVCPANIQINLLVRFLEAGLYEEAADQYDLYSCIECGLCSYVCVSGMPIFQYIKSAKYELGRANTAEATNG</sequence>
<evidence type="ECO:0000256" key="1">
    <source>
        <dbReference type="ARBA" id="ARBA00022485"/>
    </source>
</evidence>
<evidence type="ECO:0000256" key="2">
    <source>
        <dbReference type="ARBA" id="ARBA00022723"/>
    </source>
</evidence>
<dbReference type="Pfam" id="PF01512">
    <property type="entry name" value="Complex1_51K"/>
    <property type="match status" value="1"/>
</dbReference>
<dbReference type="Pfam" id="PF13237">
    <property type="entry name" value="Fer4_10"/>
    <property type="match status" value="1"/>
</dbReference>
<keyword evidence="4" id="KW-0411">Iron-sulfur</keyword>
<gene>
    <name evidence="6" type="ORF">H8E80_03985</name>
</gene>
<evidence type="ECO:0000313" key="6">
    <source>
        <dbReference type="EMBL" id="MBC8199193.1"/>
    </source>
</evidence>
<dbReference type="Gene3D" id="3.30.70.20">
    <property type="match status" value="1"/>
</dbReference>
<dbReference type="PANTHER" id="PTHR43034">
    <property type="entry name" value="ION-TRANSLOCATING OXIDOREDUCTASE COMPLEX SUBUNIT C"/>
    <property type="match status" value="1"/>
</dbReference>
<dbReference type="InterPro" id="IPR011538">
    <property type="entry name" value="Nuo51_FMN-bd"/>
</dbReference>
<dbReference type="SUPFAM" id="SSF142019">
    <property type="entry name" value="Nqo1 FMN-binding domain-like"/>
    <property type="match status" value="1"/>
</dbReference>
<dbReference type="InterPro" id="IPR010208">
    <property type="entry name" value="Ion_transpt_RnfC/RsxC"/>
</dbReference>
<dbReference type="AlphaFoldDB" id="A0A8J6N4K3"/>
<dbReference type="InterPro" id="IPR037225">
    <property type="entry name" value="Nuo51_FMN-bd_sf"/>
</dbReference>
<keyword evidence="3" id="KW-0408">Iron</keyword>
<dbReference type="GO" id="GO:0051539">
    <property type="term" value="F:4 iron, 4 sulfur cluster binding"/>
    <property type="evidence" value="ECO:0007669"/>
    <property type="project" value="UniProtKB-KW"/>
</dbReference>
<dbReference type="InterPro" id="IPR017896">
    <property type="entry name" value="4Fe4S_Fe-S-bd"/>
</dbReference>
<accession>A0A8J6N4K3</accession>
<feature type="domain" description="4Fe-4S ferredoxin-type" evidence="5">
    <location>
        <begin position="341"/>
        <end position="364"/>
    </location>
</feature>